<feature type="coiled-coil region" evidence="3">
    <location>
        <begin position="139"/>
        <end position="189"/>
    </location>
</feature>
<dbReference type="InterPro" id="IPR001789">
    <property type="entry name" value="Sig_transdc_resp-reg_receiver"/>
</dbReference>
<evidence type="ECO:0000259" key="4">
    <source>
        <dbReference type="PROSITE" id="PS50110"/>
    </source>
</evidence>
<evidence type="ECO:0000256" key="1">
    <source>
        <dbReference type="ARBA" id="ARBA00022553"/>
    </source>
</evidence>
<reference evidence="5 6" key="1">
    <citation type="journal article" date="2014" name="Int. J. Syst. Evol. Microbiol.">
        <title>Complete genome sequence of Corynebacterium casei LMG S-19264T (=DSM 44701T), isolated from a smear-ripened cheese.</title>
        <authorList>
            <consortium name="US DOE Joint Genome Institute (JGI-PGF)"/>
            <person name="Walter F."/>
            <person name="Albersmeier A."/>
            <person name="Kalinowski J."/>
            <person name="Ruckert C."/>
        </authorList>
    </citation>
    <scope>NUCLEOTIDE SEQUENCE [LARGE SCALE GENOMIC DNA]</scope>
    <source>
        <strain evidence="5 6">CGMCC 4.7215</strain>
    </source>
</reference>
<dbReference type="PROSITE" id="PS50110">
    <property type="entry name" value="RESPONSE_REGULATORY"/>
    <property type="match status" value="1"/>
</dbReference>
<feature type="domain" description="Response regulatory" evidence="4">
    <location>
        <begin position="16"/>
        <end position="125"/>
    </location>
</feature>
<dbReference type="InterPro" id="IPR013971">
    <property type="entry name" value="HalX_domain"/>
</dbReference>
<feature type="modified residue" description="4-aspartylphosphate" evidence="2">
    <location>
        <position position="63"/>
    </location>
</feature>
<dbReference type="Pfam" id="PF08663">
    <property type="entry name" value="HalX"/>
    <property type="match status" value="1"/>
</dbReference>
<organism evidence="5 6">
    <name type="scientific">Halovenus rubra</name>
    <dbReference type="NCBI Taxonomy" id="869890"/>
    <lineage>
        <taxon>Archaea</taxon>
        <taxon>Methanobacteriati</taxon>
        <taxon>Methanobacteriota</taxon>
        <taxon>Stenosarchaea group</taxon>
        <taxon>Halobacteria</taxon>
        <taxon>Halobacteriales</taxon>
        <taxon>Haloarculaceae</taxon>
        <taxon>Halovenus</taxon>
    </lineage>
</organism>
<keyword evidence="3" id="KW-0175">Coiled coil</keyword>
<dbReference type="SUPFAM" id="SSF52172">
    <property type="entry name" value="CheY-like"/>
    <property type="match status" value="1"/>
</dbReference>
<evidence type="ECO:0000313" key="6">
    <source>
        <dbReference type="Proteomes" id="UP001596414"/>
    </source>
</evidence>
<keyword evidence="1 2" id="KW-0597">Phosphoprotein</keyword>
<dbReference type="SMART" id="SM00448">
    <property type="entry name" value="REC"/>
    <property type="match status" value="1"/>
</dbReference>
<protein>
    <submittedName>
        <fullName evidence="5">Response regulator transcription factor</fullName>
    </submittedName>
</protein>
<dbReference type="Proteomes" id="UP001596414">
    <property type="component" value="Unassembled WGS sequence"/>
</dbReference>
<dbReference type="AlphaFoldDB" id="A0ABD5X605"/>
<accession>A0ABD5X605</accession>
<dbReference type="Gene3D" id="3.40.50.2300">
    <property type="match status" value="1"/>
</dbReference>
<evidence type="ECO:0000256" key="3">
    <source>
        <dbReference type="SAM" id="Coils"/>
    </source>
</evidence>
<dbReference type="PANTHER" id="PTHR44591">
    <property type="entry name" value="STRESS RESPONSE REGULATOR PROTEIN 1"/>
    <property type="match status" value="1"/>
</dbReference>
<name>A0ABD5X605_9EURY</name>
<gene>
    <name evidence="5" type="ORF">ACFQJ7_04620</name>
</gene>
<dbReference type="EMBL" id="JBHSZQ010000004">
    <property type="protein sequence ID" value="MFC7125323.1"/>
    <property type="molecule type" value="Genomic_DNA"/>
</dbReference>
<dbReference type="InterPro" id="IPR011006">
    <property type="entry name" value="CheY-like_superfamily"/>
</dbReference>
<evidence type="ECO:0000256" key="2">
    <source>
        <dbReference type="PROSITE-ProRule" id="PRU00169"/>
    </source>
</evidence>
<comment type="caution">
    <text evidence="5">The sequence shown here is derived from an EMBL/GenBank/DDBJ whole genome shotgun (WGS) entry which is preliminary data.</text>
</comment>
<dbReference type="InterPro" id="IPR050595">
    <property type="entry name" value="Bact_response_regulator"/>
</dbReference>
<sequence length="192" mass="22160">MSEDTPTKEPSSERREILIVEDEVELADMYAAYLEDEFAVTVAYSGEEAIETVDDEFDIVLLDRRMPVVSGTEVLAHIEEQKLDCRVAMVTAVNPDFDIIDLRIDDYLIKPVSYSDIRETVERLNKLEAYNSRMQKLTSKKLKRNVLELEKTRAELSESDEFEELTTEIETLETEVEAISDDLDTEQLQNQR</sequence>
<evidence type="ECO:0000313" key="5">
    <source>
        <dbReference type="EMBL" id="MFC7125323.1"/>
    </source>
</evidence>
<dbReference type="Pfam" id="PF00072">
    <property type="entry name" value="Response_reg"/>
    <property type="match status" value="1"/>
</dbReference>
<proteinExistence type="predicted"/>
<dbReference type="RefSeq" id="WP_267636317.1">
    <property type="nucleotide sequence ID" value="NZ_JAODIY010000004.1"/>
</dbReference>
<dbReference type="PANTHER" id="PTHR44591:SF3">
    <property type="entry name" value="RESPONSE REGULATORY DOMAIN-CONTAINING PROTEIN"/>
    <property type="match status" value="1"/>
</dbReference>